<dbReference type="EMBL" id="CAJNNW010024686">
    <property type="protein sequence ID" value="CAE8673730.1"/>
    <property type="molecule type" value="Genomic_DNA"/>
</dbReference>
<keyword evidence="1" id="KW-0812">Transmembrane</keyword>
<keyword evidence="1" id="KW-1133">Transmembrane helix</keyword>
<evidence type="ECO:0000313" key="2">
    <source>
        <dbReference type="EMBL" id="CAE8673730.1"/>
    </source>
</evidence>
<dbReference type="Proteomes" id="UP000626109">
    <property type="component" value="Unassembled WGS sequence"/>
</dbReference>
<proteinExistence type="predicted"/>
<name>A0A813JFJ8_POLGL</name>
<feature type="transmembrane region" description="Helical" evidence="1">
    <location>
        <begin position="81"/>
        <end position="105"/>
    </location>
</feature>
<gene>
    <name evidence="2" type="ORF">PGLA2088_LOCUS18658</name>
</gene>
<protein>
    <submittedName>
        <fullName evidence="2">Uncharacterized protein</fullName>
    </submittedName>
</protein>
<evidence type="ECO:0000256" key="1">
    <source>
        <dbReference type="SAM" id="Phobius"/>
    </source>
</evidence>
<reference evidence="2" key="1">
    <citation type="submission" date="2021-02" db="EMBL/GenBank/DDBJ databases">
        <authorList>
            <person name="Dougan E. K."/>
            <person name="Rhodes N."/>
            <person name="Thang M."/>
            <person name="Chan C."/>
        </authorList>
    </citation>
    <scope>NUCLEOTIDE SEQUENCE</scope>
</reference>
<evidence type="ECO:0000313" key="3">
    <source>
        <dbReference type="Proteomes" id="UP000626109"/>
    </source>
</evidence>
<feature type="non-terminal residue" evidence="2">
    <location>
        <position position="130"/>
    </location>
</feature>
<comment type="caution">
    <text evidence="2">The sequence shown here is derived from an EMBL/GenBank/DDBJ whole genome shotgun (WGS) entry which is preliminary data.</text>
</comment>
<organism evidence="2 3">
    <name type="scientific">Polarella glacialis</name>
    <name type="common">Dinoflagellate</name>
    <dbReference type="NCBI Taxonomy" id="89957"/>
    <lineage>
        <taxon>Eukaryota</taxon>
        <taxon>Sar</taxon>
        <taxon>Alveolata</taxon>
        <taxon>Dinophyceae</taxon>
        <taxon>Suessiales</taxon>
        <taxon>Suessiaceae</taxon>
        <taxon>Polarella</taxon>
    </lineage>
</organism>
<keyword evidence="1" id="KW-0472">Membrane</keyword>
<dbReference type="AlphaFoldDB" id="A0A813JFJ8"/>
<accession>A0A813JFJ8</accession>
<feature type="non-terminal residue" evidence="2">
    <location>
        <position position="1"/>
    </location>
</feature>
<sequence>VHISRQQRDAYRIALNATAQVASKDFLRFDGVPPPGVVQPWNTDIGMNNRLVRQQGARQVVSFPMLNPPAEDGGSVKNDDLWAYGALALVGVAVLVGVIALVFVVNSRSKRSRAMLPEGSDSDQDHGQLL</sequence>